<protein>
    <submittedName>
        <fullName evidence="2">Uncharacterized protein</fullName>
    </submittedName>
</protein>
<dbReference type="OrthoDB" id="3902330at2759"/>
<sequence>MFRNLSSPPAQLQNLRRRHQAPHIPQYECPFSGLDDSNCALDLSIHHPTDPSRNRFSALTPPPAVFHRDCEFTTQGARRRSRNSRGTKEAKKRRDARRNRRKFAAQLLNEQLSRDIDETLTRANIHAPPYIPLPSPVQGPPLAAMLTPPSCATLALWLPPTPPQLPLLDFRNFDISDLPYLSSPQQSPLTPPPAMPANVPSWFPSIPSLMQNGGWKGEAPKFFDLSSIPERRDPPAGNMQLLRAVQPKKQSRFFPPSSIPRPKVKLPRIACTLHQCEHKRADPEVVEEEKEIKTIGNSMKTHVQSPSAANLWSILTEAEMQNDRSRSYSEDSIWKDDSSSGGGVALPNMLDQETLAAEMEAPLTPYVHLNSLVGHANERGAAFTSGHYGMRDSGVFIEQNLASAPHVHELSAMPSTPPLSSSSTPMPLRNGRPPISSEELDSSADHYDSEQQLFEAIETPLPESRPESPIDLPTFLAMGHVENCWCLDCKEAPELVEDENVLDEEEWTVWSSNDDEVEFCAVTELQAVDDAGNEDESEVSRRPCASAPEWDDFFPCTPKRAEPLQQMESEPEFLGHPDDGIALASDNDYDWLWDV</sequence>
<feature type="compositionally biased region" description="Basic residues" evidence="1">
    <location>
        <begin position="77"/>
        <end position="100"/>
    </location>
</feature>
<evidence type="ECO:0000313" key="2">
    <source>
        <dbReference type="EMBL" id="KXT05106.1"/>
    </source>
</evidence>
<accession>A0A139HRP1</accession>
<evidence type="ECO:0000256" key="1">
    <source>
        <dbReference type="SAM" id="MobiDB-lite"/>
    </source>
</evidence>
<feature type="compositionally biased region" description="Low complexity" evidence="1">
    <location>
        <begin position="418"/>
        <end position="428"/>
    </location>
</feature>
<keyword evidence="3" id="KW-1185">Reference proteome</keyword>
<dbReference type="Proteomes" id="UP000070133">
    <property type="component" value="Unassembled WGS sequence"/>
</dbReference>
<feature type="region of interest" description="Disordered" evidence="1">
    <location>
        <begin position="74"/>
        <end position="100"/>
    </location>
</feature>
<gene>
    <name evidence="2" type="ORF">AC578_7562</name>
</gene>
<comment type="caution">
    <text evidence="2">The sequence shown here is derived from an EMBL/GenBank/DDBJ whole genome shotgun (WGS) entry which is preliminary data.</text>
</comment>
<name>A0A139HRP1_9PEZI</name>
<organism evidence="2 3">
    <name type="scientific">Pseudocercospora eumusae</name>
    <dbReference type="NCBI Taxonomy" id="321146"/>
    <lineage>
        <taxon>Eukaryota</taxon>
        <taxon>Fungi</taxon>
        <taxon>Dikarya</taxon>
        <taxon>Ascomycota</taxon>
        <taxon>Pezizomycotina</taxon>
        <taxon>Dothideomycetes</taxon>
        <taxon>Dothideomycetidae</taxon>
        <taxon>Mycosphaerellales</taxon>
        <taxon>Mycosphaerellaceae</taxon>
        <taxon>Pseudocercospora</taxon>
    </lineage>
</organism>
<reference evidence="2 3" key="1">
    <citation type="submission" date="2015-07" db="EMBL/GenBank/DDBJ databases">
        <title>Comparative genomics of the Sigatoka disease complex on banana suggests a link between parallel evolutionary changes in Pseudocercospora fijiensis and Pseudocercospora eumusae and increased virulence on the banana host.</title>
        <authorList>
            <person name="Chang T.-C."/>
            <person name="Salvucci A."/>
            <person name="Crous P.W."/>
            <person name="Stergiopoulos I."/>
        </authorList>
    </citation>
    <scope>NUCLEOTIDE SEQUENCE [LARGE SCALE GENOMIC DNA]</scope>
    <source>
        <strain evidence="2 3">CBS 114824</strain>
    </source>
</reference>
<evidence type="ECO:0000313" key="3">
    <source>
        <dbReference type="Proteomes" id="UP000070133"/>
    </source>
</evidence>
<proteinExistence type="predicted"/>
<dbReference type="EMBL" id="LFZN01000015">
    <property type="protein sequence ID" value="KXT05106.1"/>
    <property type="molecule type" value="Genomic_DNA"/>
</dbReference>
<dbReference type="AlphaFoldDB" id="A0A139HRP1"/>
<feature type="region of interest" description="Disordered" evidence="1">
    <location>
        <begin position="410"/>
        <end position="445"/>
    </location>
</feature>